<dbReference type="RefSeq" id="WP_132877286.1">
    <property type="nucleotide sequence ID" value="NZ_SLXQ01000004.1"/>
</dbReference>
<dbReference type="SUPFAM" id="SSF46689">
    <property type="entry name" value="Homeodomain-like"/>
    <property type="match status" value="1"/>
</dbReference>
<dbReference type="AlphaFoldDB" id="A0A4R2QV14"/>
<dbReference type="InterPro" id="IPR054156">
    <property type="entry name" value="YxaF_TetR_C"/>
</dbReference>
<feature type="domain" description="HTH tetR-type" evidence="5">
    <location>
        <begin position="7"/>
        <end position="67"/>
    </location>
</feature>
<evidence type="ECO:0000256" key="1">
    <source>
        <dbReference type="ARBA" id="ARBA00023015"/>
    </source>
</evidence>
<evidence type="ECO:0000313" key="6">
    <source>
        <dbReference type="EMBL" id="TCP53567.1"/>
    </source>
</evidence>
<keyword evidence="1" id="KW-0805">Transcription regulation</keyword>
<evidence type="ECO:0000313" key="7">
    <source>
        <dbReference type="Proteomes" id="UP000294911"/>
    </source>
</evidence>
<protein>
    <submittedName>
        <fullName evidence="6">TetR family transcriptional regulator</fullName>
    </submittedName>
</protein>
<dbReference type="Pfam" id="PF00440">
    <property type="entry name" value="TetR_N"/>
    <property type="match status" value="1"/>
</dbReference>
<dbReference type="Gene3D" id="1.10.357.10">
    <property type="entry name" value="Tetracycline Repressor, domain 2"/>
    <property type="match status" value="1"/>
</dbReference>
<dbReference type="InterPro" id="IPR001647">
    <property type="entry name" value="HTH_TetR"/>
</dbReference>
<evidence type="ECO:0000259" key="5">
    <source>
        <dbReference type="PROSITE" id="PS50977"/>
    </source>
</evidence>
<dbReference type="OrthoDB" id="4567939at2"/>
<comment type="caution">
    <text evidence="6">The sequence shown here is derived from an EMBL/GenBank/DDBJ whole genome shotgun (WGS) entry which is preliminary data.</text>
</comment>
<reference evidence="6 7" key="1">
    <citation type="submission" date="2019-03" db="EMBL/GenBank/DDBJ databases">
        <title>Genomic Encyclopedia of Type Strains, Phase IV (KMG-IV): sequencing the most valuable type-strain genomes for metagenomic binning, comparative biology and taxonomic classification.</title>
        <authorList>
            <person name="Goeker M."/>
        </authorList>
    </citation>
    <scope>NUCLEOTIDE SEQUENCE [LARGE SCALE GENOMIC DNA]</scope>
    <source>
        <strain evidence="6 7">DSM 45765</strain>
    </source>
</reference>
<dbReference type="Proteomes" id="UP000294911">
    <property type="component" value="Unassembled WGS sequence"/>
</dbReference>
<keyword evidence="2 4" id="KW-0238">DNA-binding</keyword>
<keyword evidence="3" id="KW-0804">Transcription</keyword>
<evidence type="ECO:0000256" key="3">
    <source>
        <dbReference type="ARBA" id="ARBA00023163"/>
    </source>
</evidence>
<proteinExistence type="predicted"/>
<dbReference type="InterPro" id="IPR009057">
    <property type="entry name" value="Homeodomain-like_sf"/>
</dbReference>
<evidence type="ECO:0000256" key="4">
    <source>
        <dbReference type="PROSITE-ProRule" id="PRU00335"/>
    </source>
</evidence>
<gene>
    <name evidence="6" type="ORF">EV191_104134</name>
</gene>
<accession>A0A4R2QV14</accession>
<organism evidence="6 7">
    <name type="scientific">Tamaricihabitans halophyticus</name>
    <dbReference type="NCBI Taxonomy" id="1262583"/>
    <lineage>
        <taxon>Bacteria</taxon>
        <taxon>Bacillati</taxon>
        <taxon>Actinomycetota</taxon>
        <taxon>Actinomycetes</taxon>
        <taxon>Pseudonocardiales</taxon>
        <taxon>Pseudonocardiaceae</taxon>
        <taxon>Tamaricihabitans</taxon>
    </lineage>
</organism>
<dbReference type="PROSITE" id="PS50977">
    <property type="entry name" value="HTH_TETR_2"/>
    <property type="match status" value="1"/>
</dbReference>
<feature type="DNA-binding region" description="H-T-H motif" evidence="4">
    <location>
        <begin position="30"/>
        <end position="49"/>
    </location>
</feature>
<name>A0A4R2QV14_9PSEU</name>
<dbReference type="GO" id="GO:0003677">
    <property type="term" value="F:DNA binding"/>
    <property type="evidence" value="ECO:0007669"/>
    <property type="project" value="UniProtKB-UniRule"/>
</dbReference>
<dbReference type="EMBL" id="SLXQ01000004">
    <property type="protein sequence ID" value="TCP53567.1"/>
    <property type="molecule type" value="Genomic_DNA"/>
</dbReference>
<keyword evidence="7" id="KW-1185">Reference proteome</keyword>
<dbReference type="PANTHER" id="PTHR47506">
    <property type="entry name" value="TRANSCRIPTIONAL REGULATORY PROTEIN"/>
    <property type="match status" value="1"/>
</dbReference>
<dbReference type="Pfam" id="PF21993">
    <property type="entry name" value="TetR_C_13_2"/>
    <property type="match status" value="1"/>
</dbReference>
<dbReference type="InterPro" id="IPR036271">
    <property type="entry name" value="Tet_transcr_reg_TetR-rel_C_sf"/>
</dbReference>
<sequence>MGKVQTTGPRERLIDSAITLMRQRGVAATGLADLLEHSSTARQSIYQHFPGGKGQLLTEATRVAGQRTESLIEACTATLSPAEWVHALVDMWQEALESTDYRDCCPMLAAALADPDIPDLQAIVRAVFGNVRDRIGQALVRHGVPAEQVDSLSSFLLSCLEGAIIQDRVGRTTEALEHARTHLTELLARHVPNVAAG</sequence>
<dbReference type="PANTHER" id="PTHR47506:SF3">
    <property type="entry name" value="HTH-TYPE TRANSCRIPTIONAL REGULATOR LMRA"/>
    <property type="match status" value="1"/>
</dbReference>
<evidence type="ECO:0000256" key="2">
    <source>
        <dbReference type="ARBA" id="ARBA00023125"/>
    </source>
</evidence>
<dbReference type="SUPFAM" id="SSF48498">
    <property type="entry name" value="Tetracyclin repressor-like, C-terminal domain"/>
    <property type="match status" value="1"/>
</dbReference>